<dbReference type="Proteomes" id="UP000432715">
    <property type="component" value="Unassembled WGS sequence"/>
</dbReference>
<reference evidence="3 4" key="1">
    <citation type="submission" date="2019-10" db="EMBL/GenBank/DDBJ databases">
        <title>Alkaliphilus serpentinus sp. nov. and Alkaliphilus pronyensis sp. nov., two novel anaerobic alkaliphilic species isolated from the serpentinized-hosted hydrothermal field of the Prony Bay (New Caledonia).</title>
        <authorList>
            <person name="Postec A."/>
        </authorList>
    </citation>
    <scope>NUCLEOTIDE SEQUENCE [LARGE SCALE GENOMIC DNA]</scope>
    <source>
        <strain evidence="3 4">LacV</strain>
    </source>
</reference>
<evidence type="ECO:0000259" key="1">
    <source>
        <dbReference type="PROSITE" id="PS51736"/>
    </source>
</evidence>
<dbReference type="SMART" id="SM00857">
    <property type="entry name" value="Resolvase"/>
    <property type="match status" value="1"/>
</dbReference>
<dbReference type="RefSeq" id="WP_151859812.1">
    <property type="nucleotide sequence ID" value="NZ_WBZC01000004.1"/>
</dbReference>
<evidence type="ECO:0000313" key="3">
    <source>
        <dbReference type="EMBL" id="KAB3538585.1"/>
    </source>
</evidence>
<dbReference type="InterPro" id="IPR038109">
    <property type="entry name" value="DNA_bind_recomb_sf"/>
</dbReference>
<gene>
    <name evidence="3" type="ORF">F8154_01450</name>
</gene>
<dbReference type="PANTHER" id="PTHR30461">
    <property type="entry name" value="DNA-INVERTASE FROM LAMBDOID PROPHAGE"/>
    <property type="match status" value="1"/>
</dbReference>
<dbReference type="EMBL" id="WBZC01000004">
    <property type="protein sequence ID" value="KAB3538585.1"/>
    <property type="molecule type" value="Genomic_DNA"/>
</dbReference>
<dbReference type="Pfam" id="PF07508">
    <property type="entry name" value="Recombinase"/>
    <property type="match status" value="1"/>
</dbReference>
<protein>
    <submittedName>
        <fullName evidence="3">Recombinase family protein</fullName>
    </submittedName>
</protein>
<dbReference type="Gene3D" id="3.40.50.1390">
    <property type="entry name" value="Resolvase, N-terminal catalytic domain"/>
    <property type="match status" value="1"/>
</dbReference>
<accession>A0A6I0F922</accession>
<organism evidence="3 4">
    <name type="scientific">Alkaliphilus pronyensis</name>
    <dbReference type="NCBI Taxonomy" id="1482732"/>
    <lineage>
        <taxon>Bacteria</taxon>
        <taxon>Bacillati</taxon>
        <taxon>Bacillota</taxon>
        <taxon>Clostridia</taxon>
        <taxon>Peptostreptococcales</taxon>
        <taxon>Natronincolaceae</taxon>
        <taxon>Alkaliphilus</taxon>
    </lineage>
</organism>
<dbReference type="InterPro" id="IPR050639">
    <property type="entry name" value="SSR_resolvase"/>
</dbReference>
<evidence type="ECO:0000313" key="4">
    <source>
        <dbReference type="Proteomes" id="UP000432715"/>
    </source>
</evidence>
<dbReference type="SUPFAM" id="SSF53041">
    <property type="entry name" value="Resolvase-like"/>
    <property type="match status" value="1"/>
</dbReference>
<feature type="domain" description="Resolvase/invertase-type recombinase catalytic" evidence="1">
    <location>
        <begin position="10"/>
        <end position="156"/>
    </location>
</feature>
<dbReference type="InterPro" id="IPR025827">
    <property type="entry name" value="Zn_ribbon_recom_dom"/>
</dbReference>
<dbReference type="InterPro" id="IPR036162">
    <property type="entry name" value="Resolvase-like_N_sf"/>
</dbReference>
<evidence type="ECO:0000259" key="2">
    <source>
        <dbReference type="PROSITE" id="PS51737"/>
    </source>
</evidence>
<keyword evidence="4" id="KW-1185">Reference proteome</keyword>
<dbReference type="PANTHER" id="PTHR30461:SF23">
    <property type="entry name" value="DNA RECOMBINASE-RELATED"/>
    <property type="match status" value="1"/>
</dbReference>
<name>A0A6I0F922_9FIRM</name>
<comment type="caution">
    <text evidence="3">The sequence shown here is derived from an EMBL/GenBank/DDBJ whole genome shotgun (WGS) entry which is preliminary data.</text>
</comment>
<dbReference type="PROSITE" id="PS51737">
    <property type="entry name" value="RECOMBINASE_DNA_BIND"/>
    <property type="match status" value="1"/>
</dbReference>
<dbReference type="PROSITE" id="PS51736">
    <property type="entry name" value="RECOMBINASES_3"/>
    <property type="match status" value="1"/>
</dbReference>
<dbReference type="Pfam" id="PF13408">
    <property type="entry name" value="Zn_ribbon_recom"/>
    <property type="match status" value="1"/>
</dbReference>
<sequence length="532" mass="62423">MSLWWVIRLRVYGYVRLSRDEDKENYSSILQQKNIIMERAKELGYSVLAIYEDDNVSGYIFERPALNRLTEKIQQGEVDVLITKDSSRVGRHNAKTLLFFELLKERNIRLILATEGYDSYRDSDDILGIRTWYNEMYIKDISRKITENIRSKQKNEGLVVKSQYGYIKDPNNKHRLIIDDEAAEIVKKIFKLYINGLGYRKIAEKLNTLEIPTPSQYLKKKKGGKFKTSGKWSNVHVQRIINNDIYIGVLRCGKTMKKTIKGASYRVEEEKQIVHENHHPSIISKNEFKLAMEVNYRRNKRLIRGGNSGINLFSGFLYCNECGSYMIARKRKNNSIAYYCGQYHKYGKKACTTHFILQDNLKEALNKEIKSLLLGGNINQQNIISKIISLKKATSNLEERINKLCFNIDSKKIEIKNYIKLWARNQLKHDIYQELVREGYNDINIMEATLESLHEKKNNRQQIEDEMKDPMFLENKINSLEICRDDIEALIDRIMIKQTFATDSYIEATVHWSFKGSICYHNQVDVRLDRDQ</sequence>
<dbReference type="Pfam" id="PF00239">
    <property type="entry name" value="Resolvase"/>
    <property type="match status" value="1"/>
</dbReference>
<feature type="domain" description="Recombinase" evidence="2">
    <location>
        <begin position="163"/>
        <end position="301"/>
    </location>
</feature>
<proteinExistence type="predicted"/>
<dbReference type="InterPro" id="IPR011109">
    <property type="entry name" value="DNA_bind_recombinase_dom"/>
</dbReference>
<dbReference type="Gene3D" id="3.90.1750.20">
    <property type="entry name" value="Putative Large Serine Recombinase, Chain B, Domain 2"/>
    <property type="match status" value="1"/>
</dbReference>
<dbReference type="AlphaFoldDB" id="A0A6I0F922"/>
<dbReference type="OrthoDB" id="9804620at2"/>
<dbReference type="GO" id="GO:0000150">
    <property type="term" value="F:DNA strand exchange activity"/>
    <property type="evidence" value="ECO:0007669"/>
    <property type="project" value="InterPro"/>
</dbReference>
<dbReference type="InterPro" id="IPR006119">
    <property type="entry name" value="Resolv_N"/>
</dbReference>
<dbReference type="GO" id="GO:0003677">
    <property type="term" value="F:DNA binding"/>
    <property type="evidence" value="ECO:0007669"/>
    <property type="project" value="InterPro"/>
</dbReference>